<keyword evidence="5" id="KW-1185">Reference proteome</keyword>
<evidence type="ECO:0000313" key="4">
    <source>
        <dbReference type="EMBL" id="MDO6964525.1"/>
    </source>
</evidence>
<evidence type="ECO:0000256" key="1">
    <source>
        <dbReference type="ARBA" id="ARBA00007177"/>
    </source>
</evidence>
<sequence>MTTASAIQPQRTRGTGRLATKKVAGRTRLDIFYQEGAAKIRMPESFDGRLEAVLINTSGGLTGGDRVNWQVDAGAGTHVTVTTQACERVYKSSGGHAEVNSTLSVGAGATLHWLPQETILFDQGALRRRLDVELAEDACFIGLEAVLLGRKAMGETVASGQFRDRWRIRRAGQLIHAEELDLSGAIDQRMASRATLAGHQAFATLLYCAPDGEAKLERIRTLAQGQIAGASHWKDKLVVRIIASEGFELRKILIPIISLLRNGDAPPKVWHL</sequence>
<evidence type="ECO:0000313" key="5">
    <source>
        <dbReference type="Proteomes" id="UP001174932"/>
    </source>
</evidence>
<organism evidence="4 5">
    <name type="scientific">Rhizobium alvei</name>
    <dbReference type="NCBI Taxonomy" id="1132659"/>
    <lineage>
        <taxon>Bacteria</taxon>
        <taxon>Pseudomonadati</taxon>
        <taxon>Pseudomonadota</taxon>
        <taxon>Alphaproteobacteria</taxon>
        <taxon>Hyphomicrobiales</taxon>
        <taxon>Rhizobiaceae</taxon>
        <taxon>Rhizobium/Agrobacterium group</taxon>
        <taxon>Rhizobium</taxon>
    </lineage>
</organism>
<comment type="similarity">
    <text evidence="1 3">Belongs to the UreD family.</text>
</comment>
<dbReference type="EMBL" id="JAUOZU010000007">
    <property type="protein sequence ID" value="MDO6964525.1"/>
    <property type="molecule type" value="Genomic_DNA"/>
</dbReference>
<name>A0ABT8YMS8_9HYPH</name>
<reference evidence="4" key="2">
    <citation type="submission" date="2023-07" db="EMBL/GenBank/DDBJ databases">
        <authorList>
            <person name="Shen H."/>
        </authorList>
    </citation>
    <scope>NUCLEOTIDE SEQUENCE</scope>
    <source>
        <strain evidence="4">TNR-22</strain>
    </source>
</reference>
<gene>
    <name evidence="3" type="primary">ureD</name>
    <name evidence="4" type="ORF">Q4481_11200</name>
</gene>
<evidence type="ECO:0000256" key="2">
    <source>
        <dbReference type="ARBA" id="ARBA00023186"/>
    </source>
</evidence>
<dbReference type="InterPro" id="IPR002669">
    <property type="entry name" value="UreD"/>
</dbReference>
<dbReference type="Pfam" id="PF01774">
    <property type="entry name" value="UreD"/>
    <property type="match status" value="1"/>
</dbReference>
<protein>
    <recommendedName>
        <fullName evidence="3">Urease accessory protein UreD</fullName>
    </recommendedName>
</protein>
<comment type="subunit">
    <text evidence="3">UreD, UreF and UreG form a complex that acts as a GTP-hydrolysis-dependent molecular chaperone, activating the urease apoprotein by helping to assemble the nickel containing metallocenter of UreC. The UreE protein probably delivers the nickel.</text>
</comment>
<reference evidence="4" key="1">
    <citation type="journal article" date="2015" name="Int. J. Syst. Evol. Microbiol.">
        <title>Rhizobium alvei sp. nov., isolated from a freshwater river.</title>
        <authorList>
            <person name="Sheu S.Y."/>
            <person name="Huang H.W."/>
            <person name="Young C.C."/>
            <person name="Chen W.M."/>
        </authorList>
    </citation>
    <scope>NUCLEOTIDE SEQUENCE</scope>
    <source>
        <strain evidence="4">TNR-22</strain>
    </source>
</reference>
<dbReference type="PANTHER" id="PTHR33643:SF1">
    <property type="entry name" value="UREASE ACCESSORY PROTEIN D"/>
    <property type="match status" value="1"/>
</dbReference>
<dbReference type="Proteomes" id="UP001174932">
    <property type="component" value="Unassembled WGS sequence"/>
</dbReference>
<comment type="caution">
    <text evidence="4">The sequence shown here is derived from an EMBL/GenBank/DDBJ whole genome shotgun (WGS) entry which is preliminary data.</text>
</comment>
<keyword evidence="3" id="KW-0996">Nickel insertion</keyword>
<dbReference type="PANTHER" id="PTHR33643">
    <property type="entry name" value="UREASE ACCESSORY PROTEIN D"/>
    <property type="match status" value="1"/>
</dbReference>
<evidence type="ECO:0000256" key="3">
    <source>
        <dbReference type="HAMAP-Rule" id="MF_01384"/>
    </source>
</evidence>
<dbReference type="HAMAP" id="MF_01384">
    <property type="entry name" value="UreD"/>
    <property type="match status" value="1"/>
</dbReference>
<comment type="function">
    <text evidence="3">Required for maturation of urease via the functional incorporation of the urease nickel metallocenter.</text>
</comment>
<comment type="subcellular location">
    <subcellularLocation>
        <location evidence="3">Cytoplasm</location>
    </subcellularLocation>
</comment>
<proteinExistence type="inferred from homology"/>
<accession>A0ABT8YMS8</accession>
<keyword evidence="3" id="KW-0963">Cytoplasm</keyword>
<keyword evidence="2 3" id="KW-0143">Chaperone</keyword>
<dbReference type="RefSeq" id="WP_304376590.1">
    <property type="nucleotide sequence ID" value="NZ_JAUOZU010000007.1"/>
</dbReference>